<dbReference type="PANTHER" id="PTHR35807:SF1">
    <property type="entry name" value="TRANSCRIPTIONAL REGULATOR REDD"/>
    <property type="match status" value="1"/>
</dbReference>
<dbReference type="Gene3D" id="1.25.40.10">
    <property type="entry name" value="Tetratricopeptide repeat domain"/>
    <property type="match status" value="1"/>
</dbReference>
<dbReference type="InterPro" id="IPR011990">
    <property type="entry name" value="TPR-like_helical_dom_sf"/>
</dbReference>
<sequence>MTAAFGGQVRGRLCRAAPAAYDEARLIALEWLFDNEMRLGHDMEIVPRLRESVARYPSHEHFWRQLMIALCRSGRQADALRVYRELRQWSTQELGLEPSPVAQECERAILTQDVSLFFRFQAGCTPA</sequence>
<dbReference type="SUPFAM" id="SSF48452">
    <property type="entry name" value="TPR-like"/>
    <property type="match status" value="1"/>
</dbReference>
<dbReference type="InterPro" id="IPR051677">
    <property type="entry name" value="AfsR-DnrI-RedD_regulator"/>
</dbReference>
<keyword evidence="5" id="KW-1185">Reference proteome</keyword>
<feature type="domain" description="Bacterial transcriptional activator" evidence="3">
    <location>
        <begin position="3"/>
        <end position="110"/>
    </location>
</feature>
<gene>
    <name evidence="4" type="ORF">GCM10022267_83440</name>
</gene>
<evidence type="ECO:0000256" key="2">
    <source>
        <dbReference type="ARBA" id="ARBA00023163"/>
    </source>
</evidence>
<dbReference type="Pfam" id="PF03704">
    <property type="entry name" value="BTAD"/>
    <property type="match status" value="1"/>
</dbReference>
<protein>
    <recommendedName>
        <fullName evidence="3">Bacterial transcriptional activator domain-containing protein</fullName>
    </recommendedName>
</protein>
<dbReference type="InterPro" id="IPR005158">
    <property type="entry name" value="BTAD"/>
</dbReference>
<proteinExistence type="predicted"/>
<dbReference type="EMBL" id="BAABBE010000045">
    <property type="protein sequence ID" value="GAA3683924.1"/>
    <property type="molecule type" value="Genomic_DNA"/>
</dbReference>
<evidence type="ECO:0000313" key="4">
    <source>
        <dbReference type="EMBL" id="GAA3683924.1"/>
    </source>
</evidence>
<evidence type="ECO:0000259" key="3">
    <source>
        <dbReference type="SMART" id="SM01043"/>
    </source>
</evidence>
<comment type="caution">
    <text evidence="4">The sequence shown here is derived from an EMBL/GenBank/DDBJ whole genome shotgun (WGS) entry which is preliminary data.</text>
</comment>
<dbReference type="PANTHER" id="PTHR35807">
    <property type="entry name" value="TRANSCRIPTIONAL REGULATOR REDD-RELATED"/>
    <property type="match status" value="1"/>
</dbReference>
<reference evidence="5" key="1">
    <citation type="journal article" date="2019" name="Int. J. Syst. Evol. Microbiol.">
        <title>The Global Catalogue of Microorganisms (GCM) 10K type strain sequencing project: providing services to taxonomists for standard genome sequencing and annotation.</title>
        <authorList>
            <consortium name="The Broad Institute Genomics Platform"/>
            <consortium name="The Broad Institute Genome Sequencing Center for Infectious Disease"/>
            <person name="Wu L."/>
            <person name="Ma J."/>
        </authorList>
    </citation>
    <scope>NUCLEOTIDE SEQUENCE [LARGE SCALE GENOMIC DNA]</scope>
    <source>
        <strain evidence="5">JCM 17494</strain>
    </source>
</reference>
<dbReference type="Proteomes" id="UP001500711">
    <property type="component" value="Unassembled WGS sequence"/>
</dbReference>
<dbReference type="CDD" id="cd15831">
    <property type="entry name" value="BTAD"/>
    <property type="match status" value="1"/>
</dbReference>
<keyword evidence="1" id="KW-0805">Transcription regulation</keyword>
<dbReference type="RefSeq" id="WP_346136511.1">
    <property type="nucleotide sequence ID" value="NZ_BAABBE010000045.1"/>
</dbReference>
<evidence type="ECO:0000313" key="5">
    <source>
        <dbReference type="Proteomes" id="UP001500711"/>
    </source>
</evidence>
<accession>A0ABP7C945</accession>
<name>A0ABP7C945_9PSEU</name>
<dbReference type="SMART" id="SM01043">
    <property type="entry name" value="BTAD"/>
    <property type="match status" value="1"/>
</dbReference>
<evidence type="ECO:0000256" key="1">
    <source>
        <dbReference type="ARBA" id="ARBA00023015"/>
    </source>
</evidence>
<keyword evidence="2" id="KW-0804">Transcription</keyword>
<organism evidence="4 5">
    <name type="scientific">Lentzea roselyniae</name>
    <dbReference type="NCBI Taxonomy" id="531940"/>
    <lineage>
        <taxon>Bacteria</taxon>
        <taxon>Bacillati</taxon>
        <taxon>Actinomycetota</taxon>
        <taxon>Actinomycetes</taxon>
        <taxon>Pseudonocardiales</taxon>
        <taxon>Pseudonocardiaceae</taxon>
        <taxon>Lentzea</taxon>
    </lineage>
</organism>